<evidence type="ECO:0000256" key="2">
    <source>
        <dbReference type="SAM" id="SignalP"/>
    </source>
</evidence>
<organism evidence="3 4">
    <name type="scientific">Legionella massiliensis</name>
    <dbReference type="NCBI Taxonomy" id="1034943"/>
    <lineage>
        <taxon>Bacteria</taxon>
        <taxon>Pseudomonadati</taxon>
        <taxon>Pseudomonadota</taxon>
        <taxon>Gammaproteobacteria</taxon>
        <taxon>Legionellales</taxon>
        <taxon>Legionellaceae</taxon>
        <taxon>Legionella</taxon>
    </lineage>
</organism>
<feature type="region of interest" description="Disordered" evidence="1">
    <location>
        <begin position="23"/>
        <end position="83"/>
    </location>
</feature>
<dbReference type="OrthoDB" id="10000178at2"/>
<keyword evidence="2" id="KW-0732">Signal</keyword>
<feature type="compositionally biased region" description="Low complexity" evidence="1">
    <location>
        <begin position="53"/>
        <end position="73"/>
    </location>
</feature>
<feature type="compositionally biased region" description="Polar residues" evidence="1">
    <location>
        <begin position="26"/>
        <end position="52"/>
    </location>
</feature>
<dbReference type="Proteomes" id="UP000044071">
    <property type="component" value="Unassembled WGS sequence"/>
</dbReference>
<evidence type="ECO:0000256" key="1">
    <source>
        <dbReference type="SAM" id="MobiDB-lite"/>
    </source>
</evidence>
<feature type="compositionally biased region" description="Acidic residues" evidence="1">
    <location>
        <begin position="74"/>
        <end position="83"/>
    </location>
</feature>
<evidence type="ECO:0000313" key="4">
    <source>
        <dbReference type="Proteomes" id="UP000044071"/>
    </source>
</evidence>
<evidence type="ECO:0000313" key="3">
    <source>
        <dbReference type="EMBL" id="CDZ76085.1"/>
    </source>
</evidence>
<dbReference type="AlphaFoldDB" id="A0A078KNY2"/>
<proteinExistence type="predicted"/>
<name>A0A078KNY2_9GAMM</name>
<reference evidence="3 4" key="1">
    <citation type="submission" date="2014-06" db="EMBL/GenBank/DDBJ databases">
        <authorList>
            <person name="Urmite Genomes Urmite Genomes"/>
        </authorList>
    </citation>
    <scope>NUCLEOTIDE SEQUENCE [LARGE SCALE GENOMIC DNA]</scope>
</reference>
<dbReference type="EMBL" id="CCSB01000001">
    <property type="protein sequence ID" value="CDZ76085.1"/>
    <property type="molecule type" value="Genomic_DNA"/>
</dbReference>
<accession>A0A078KNY2</accession>
<keyword evidence="4" id="KW-1185">Reference proteome</keyword>
<gene>
    <name evidence="3" type="ORF">BN59_00349</name>
</gene>
<feature type="chain" id="PRO_5009743941" evidence="2">
    <location>
        <begin position="23"/>
        <end position="83"/>
    </location>
</feature>
<dbReference type="RefSeq" id="WP_043872692.1">
    <property type="nucleotide sequence ID" value="NZ_CCVW01000001.1"/>
</dbReference>
<protein>
    <submittedName>
        <fullName evidence="3">Uncharacterized protein</fullName>
    </submittedName>
</protein>
<sequence length="83" mass="8154">MKKVVALLAMLFGASVSMLAHADANQPATDSSQPTQQQAGTSDQGSTDNSQAGSTNGSTGSTGSTGSSAPTTDDSNDDDDTAS</sequence>
<feature type="signal peptide" evidence="2">
    <location>
        <begin position="1"/>
        <end position="22"/>
    </location>
</feature>